<dbReference type="RefSeq" id="WP_185659601.1">
    <property type="nucleotide sequence ID" value="NZ_CAWPOO010000006.1"/>
</dbReference>
<organism evidence="2 3">
    <name type="scientific">Pelagicoccus albus</name>
    <dbReference type="NCBI Taxonomy" id="415222"/>
    <lineage>
        <taxon>Bacteria</taxon>
        <taxon>Pseudomonadati</taxon>
        <taxon>Verrucomicrobiota</taxon>
        <taxon>Opitutia</taxon>
        <taxon>Puniceicoccales</taxon>
        <taxon>Pelagicoccaceae</taxon>
        <taxon>Pelagicoccus</taxon>
    </lineage>
</organism>
<reference evidence="2 3" key="1">
    <citation type="submission" date="2020-07" db="EMBL/GenBank/DDBJ databases">
        <authorList>
            <person name="Feng X."/>
        </authorList>
    </citation>
    <scope>NUCLEOTIDE SEQUENCE [LARGE SCALE GENOMIC DNA]</scope>
    <source>
        <strain evidence="2 3">JCM23202</strain>
    </source>
</reference>
<feature type="transmembrane region" description="Helical" evidence="1">
    <location>
        <begin position="83"/>
        <end position="101"/>
    </location>
</feature>
<gene>
    <name evidence="2" type="ORF">H5P27_06745</name>
</gene>
<keyword evidence="1" id="KW-1133">Transmembrane helix</keyword>
<evidence type="ECO:0000313" key="3">
    <source>
        <dbReference type="Proteomes" id="UP000526501"/>
    </source>
</evidence>
<protein>
    <submittedName>
        <fullName evidence="2">Uncharacterized protein</fullName>
    </submittedName>
</protein>
<accession>A0A7X1E802</accession>
<dbReference type="EMBL" id="JACHVC010000006">
    <property type="protein sequence ID" value="MBC2605736.1"/>
    <property type="molecule type" value="Genomic_DNA"/>
</dbReference>
<name>A0A7X1E802_9BACT</name>
<dbReference type="AlphaFoldDB" id="A0A7X1E802"/>
<keyword evidence="1" id="KW-0812">Transmembrane</keyword>
<evidence type="ECO:0000256" key="1">
    <source>
        <dbReference type="SAM" id="Phobius"/>
    </source>
</evidence>
<feature type="transmembrane region" description="Helical" evidence="1">
    <location>
        <begin position="32"/>
        <end position="48"/>
    </location>
</feature>
<evidence type="ECO:0000313" key="2">
    <source>
        <dbReference type="EMBL" id="MBC2605736.1"/>
    </source>
</evidence>
<sequence>MKNQWVLSITLGLLFGFLSSQADRFGEPFTSIALLSFIPLAAIASHDYKKRNEENIAQEKVGILEALGNFEWNEEKEEKMKRGIIHLLCFGLGIVVFYLILE</sequence>
<keyword evidence="1" id="KW-0472">Membrane</keyword>
<comment type="caution">
    <text evidence="2">The sequence shown here is derived from an EMBL/GenBank/DDBJ whole genome shotgun (WGS) entry which is preliminary data.</text>
</comment>
<proteinExistence type="predicted"/>
<keyword evidence="3" id="KW-1185">Reference proteome</keyword>
<dbReference type="Proteomes" id="UP000526501">
    <property type="component" value="Unassembled WGS sequence"/>
</dbReference>